<reference evidence="1" key="1">
    <citation type="submission" date="2020-03" db="EMBL/GenBank/DDBJ databases">
        <title>The deep terrestrial virosphere.</title>
        <authorList>
            <person name="Holmfeldt K."/>
            <person name="Nilsson E."/>
            <person name="Simone D."/>
            <person name="Lopez-Fernandez M."/>
            <person name="Wu X."/>
            <person name="de Brujin I."/>
            <person name="Lundin D."/>
            <person name="Andersson A."/>
            <person name="Bertilsson S."/>
            <person name="Dopson M."/>
        </authorList>
    </citation>
    <scope>NUCLEOTIDE SEQUENCE</scope>
    <source>
        <strain evidence="1">MM415B06258</strain>
    </source>
</reference>
<proteinExistence type="predicted"/>
<organism evidence="1">
    <name type="scientific">viral metagenome</name>
    <dbReference type="NCBI Taxonomy" id="1070528"/>
    <lineage>
        <taxon>unclassified sequences</taxon>
        <taxon>metagenomes</taxon>
        <taxon>organismal metagenomes</taxon>
    </lineage>
</organism>
<evidence type="ECO:0000313" key="1">
    <source>
        <dbReference type="EMBL" id="QJA97445.1"/>
    </source>
</evidence>
<name>A0A6M3LXQ8_9ZZZZ</name>
<sequence length="54" mass="6144">MIELCQFYSVRMFAKGGFMALCGKGFKAGIKCHSERTARGCSRYEPSYEPKKED</sequence>
<dbReference type="EMBL" id="MT143494">
    <property type="protein sequence ID" value="QJA97445.1"/>
    <property type="molecule type" value="Genomic_DNA"/>
</dbReference>
<accession>A0A6M3LXQ8</accession>
<dbReference type="AlphaFoldDB" id="A0A6M3LXQ8"/>
<gene>
    <name evidence="1" type="ORF">MM415B06258_0009</name>
</gene>
<protein>
    <submittedName>
        <fullName evidence="1">Uncharacterized protein</fullName>
    </submittedName>
</protein>